<evidence type="ECO:0000256" key="1">
    <source>
        <dbReference type="SAM" id="MobiDB-lite"/>
    </source>
</evidence>
<feature type="region of interest" description="Disordered" evidence="1">
    <location>
        <begin position="333"/>
        <end position="355"/>
    </location>
</feature>
<reference evidence="3 4" key="1">
    <citation type="submission" date="2020-03" db="EMBL/GenBank/DDBJ databases">
        <title>Soil Listeria distribution.</title>
        <authorList>
            <person name="Liao J."/>
            <person name="Wiedmann M."/>
        </authorList>
    </citation>
    <scope>NUCLEOTIDE SEQUENCE [LARGE SCALE GENOMIC DNA]</scope>
    <source>
        <strain evidence="3 4">FSL L7-0435</strain>
    </source>
</reference>
<feature type="compositionally biased region" description="Basic and acidic residues" evidence="1">
    <location>
        <begin position="333"/>
        <end position="343"/>
    </location>
</feature>
<evidence type="ECO:0000313" key="4">
    <source>
        <dbReference type="Proteomes" id="UP000546806"/>
    </source>
</evidence>
<dbReference type="InterPro" id="IPR027924">
    <property type="entry name" value="XkdF"/>
</dbReference>
<accession>A0A842CQJ8</accession>
<dbReference type="Proteomes" id="UP000546806">
    <property type="component" value="Unassembled WGS sequence"/>
</dbReference>
<dbReference type="AlphaFoldDB" id="A0A842CQJ8"/>
<protein>
    <submittedName>
        <fullName evidence="3">Terminase</fullName>
    </submittedName>
</protein>
<feature type="domain" description="Phage-like element PBSX protein XkdF" evidence="2">
    <location>
        <begin position="43"/>
        <end position="157"/>
    </location>
</feature>
<evidence type="ECO:0000313" key="3">
    <source>
        <dbReference type="EMBL" id="MBC2004438.1"/>
    </source>
</evidence>
<proteinExistence type="predicted"/>
<feature type="region of interest" description="Disordered" evidence="1">
    <location>
        <begin position="282"/>
        <end position="302"/>
    </location>
</feature>
<gene>
    <name evidence="3" type="ORF">HCA78_11710</name>
</gene>
<dbReference type="EMBL" id="JAARWW010000005">
    <property type="protein sequence ID" value="MBC2004438.1"/>
    <property type="molecule type" value="Genomic_DNA"/>
</dbReference>
<organism evidence="3 4">
    <name type="scientific">Listeria booriae</name>
    <dbReference type="NCBI Taxonomy" id="1552123"/>
    <lineage>
        <taxon>Bacteria</taxon>
        <taxon>Bacillati</taxon>
        <taxon>Bacillota</taxon>
        <taxon>Bacilli</taxon>
        <taxon>Bacillales</taxon>
        <taxon>Listeriaceae</taxon>
        <taxon>Listeria</taxon>
    </lineage>
</organism>
<name>A0A842CQJ8_9LIST</name>
<dbReference type="RefSeq" id="WP_185533561.1">
    <property type="nucleotide sequence ID" value="NZ_JAARWW010000005.1"/>
</dbReference>
<dbReference type="Pfam" id="PF14550">
    <property type="entry name" value="Peptidase_S78_2"/>
    <property type="match status" value="1"/>
</dbReference>
<sequence>MGRELINANISHVSYVDKAANKKQFFLTKSADRPTIQKEVNLFINKADEAKKLVYGLVYEPDVEDAHGDFMKADEIEKAAHQFVKDARNIDQQHDFESGVGEVVESYIAPSDFSLGDQIVTKGSWVLVTKASDAIWESIQKGEITGYSMAGHAEAIEEPIAKAEPSDEAQGFFNLVKNFFTKGAVKDNYDKRKPARNVGSALDSFCEEIWNAKGYDSVDFTKVYGAIDDFTTIIKEIQGAGLDYTLKAFEKEGDEIEMKKEELESIIKSAVNESVAPINERLDSLEKAEKNDDELSDAEKKKKKDAEAKADIKKDDFAEIIKSAIDGAVKPLNERLETVEKTRTGSNLGDTDSTKIEKEASVWDGLL</sequence>
<comment type="caution">
    <text evidence="3">The sequence shown here is derived from an EMBL/GenBank/DDBJ whole genome shotgun (WGS) entry which is preliminary data.</text>
</comment>
<evidence type="ECO:0000259" key="2">
    <source>
        <dbReference type="Pfam" id="PF14550"/>
    </source>
</evidence>